<dbReference type="OMA" id="WNTERFQ"/>
<comment type="similarity">
    <text evidence="1">Belongs to the DIPK family.</text>
</comment>
<dbReference type="PANTHER" id="PTHR32073">
    <property type="entry name" value="GH11358P"/>
    <property type="match status" value="1"/>
</dbReference>
<dbReference type="GeneTree" id="ENSGT00520000055625"/>
<dbReference type="InterPro" id="IPR020519">
    <property type="entry name" value="DIPK2A/B"/>
</dbReference>
<dbReference type="HOGENOM" id="CLU_1574367_0_0_1"/>
<evidence type="ECO:0000313" key="2">
    <source>
        <dbReference type="Ensembl" id="ENSPMAP00000008244.1"/>
    </source>
</evidence>
<organism evidence="2">
    <name type="scientific">Petromyzon marinus</name>
    <name type="common">Sea lamprey</name>
    <dbReference type="NCBI Taxonomy" id="7757"/>
    <lineage>
        <taxon>Eukaryota</taxon>
        <taxon>Metazoa</taxon>
        <taxon>Chordata</taxon>
        <taxon>Craniata</taxon>
        <taxon>Vertebrata</taxon>
        <taxon>Cyclostomata</taxon>
        <taxon>Hyperoartia</taxon>
        <taxon>Petromyzontiformes</taxon>
        <taxon>Petromyzontidae</taxon>
        <taxon>Petromyzon</taxon>
    </lineage>
</organism>
<reference evidence="2" key="2">
    <citation type="submission" date="2025-09" db="UniProtKB">
        <authorList>
            <consortium name="Ensembl"/>
        </authorList>
    </citation>
    <scope>IDENTIFICATION</scope>
</reference>
<dbReference type="AlphaFoldDB" id="S4RSQ4"/>
<dbReference type="PANTHER" id="PTHR32073:SF8">
    <property type="entry name" value="DIVERGENT PROTEIN KINASE DOMAIN 2B"/>
    <property type="match status" value="1"/>
</dbReference>
<sequence length="170" mass="18995">FCEVDKCDLCLGTSLCPQILSGDVVGGGYGGGRSRRTPGDRTHYRGLHRNEGEPWRVVEAARPLERPVADALEVALCARRNATGPCDSARRRSPRLRRWTRAKRLTVDLVQGLRSPLLACPSQRLLDRIVRRFAEASDGGSVFMHHLDERDRLRLLFTLAASPQLVLQQV</sequence>
<proteinExistence type="inferred from homology"/>
<evidence type="ECO:0000256" key="1">
    <source>
        <dbReference type="ARBA" id="ARBA00006338"/>
    </source>
</evidence>
<accession>S4RSQ4</accession>
<protein>
    <submittedName>
        <fullName evidence="2">Uncharacterized protein</fullName>
    </submittedName>
</protein>
<reference evidence="2" key="1">
    <citation type="submission" date="2025-08" db="UniProtKB">
        <authorList>
            <consortium name="Ensembl"/>
        </authorList>
    </citation>
    <scope>IDENTIFICATION</scope>
</reference>
<name>S4RSQ4_PETMA</name>
<dbReference type="Ensembl" id="ENSPMAT00000008282.1">
    <property type="protein sequence ID" value="ENSPMAP00000008244.1"/>
    <property type="gene ID" value="ENSPMAG00000007498.1"/>
</dbReference>